<accession>A0A1S8LKS8</accession>
<organism evidence="1 2">
    <name type="scientific">Clostridium felsineum</name>
    <dbReference type="NCBI Taxonomy" id="36839"/>
    <lineage>
        <taxon>Bacteria</taxon>
        <taxon>Bacillati</taxon>
        <taxon>Bacillota</taxon>
        <taxon>Clostridia</taxon>
        <taxon>Eubacteriales</taxon>
        <taxon>Clostridiaceae</taxon>
        <taxon>Clostridium</taxon>
    </lineage>
</organism>
<dbReference type="InterPro" id="IPR038765">
    <property type="entry name" value="Papain-like_cys_pep_sf"/>
</dbReference>
<dbReference type="SUPFAM" id="SSF54001">
    <property type="entry name" value="Cysteine proteinases"/>
    <property type="match status" value="1"/>
</dbReference>
<gene>
    <name evidence="1" type="ORF">CROST_002370</name>
</gene>
<reference evidence="1 2" key="1">
    <citation type="submission" date="2022-04" db="EMBL/GenBank/DDBJ databases">
        <title>Genome sequence of C. roseum typestrain.</title>
        <authorList>
            <person name="Poehlein A."/>
            <person name="Schoch T."/>
            <person name="Duerre P."/>
            <person name="Daniel R."/>
        </authorList>
    </citation>
    <scope>NUCLEOTIDE SEQUENCE [LARGE SCALE GENOMIC DNA]</scope>
    <source>
        <strain evidence="1 2">DSM 7320</strain>
    </source>
</reference>
<dbReference type="EMBL" id="CP096983">
    <property type="protein sequence ID" value="URZ09557.1"/>
    <property type="molecule type" value="Genomic_DNA"/>
</dbReference>
<evidence type="ECO:0000313" key="2">
    <source>
        <dbReference type="Proteomes" id="UP000190951"/>
    </source>
</evidence>
<dbReference type="AlphaFoldDB" id="A0A1S8LKS8"/>
<protein>
    <submittedName>
        <fullName evidence="1">Uncharacterized protein</fullName>
    </submittedName>
</protein>
<dbReference type="STRING" id="84029.CROST_10750"/>
<proteinExistence type="predicted"/>
<dbReference type="Pfam" id="PF05708">
    <property type="entry name" value="Peptidase_C92"/>
    <property type="match status" value="1"/>
</dbReference>
<sequence>MNLKKNTAMLAAAIVLATTLNGVKTFASINSNTALTSNQKKVLQQYQGRVDKAYNSFDDKKDSKVTNDYKSDKKVLKVQRFSGDTEDYGDYPTRKGVILVTRDSNTLGVHYGHAGIIWSASTTVESMPNGVGRYPNEWKTRYNSIKGLTTKNTTADQDAAAADWCSDQIGKPYNYNFFNINTRDKFYCSQLVWASYKDLYGMDIDPKRTIPSVIIPVDLPKQDTLDTIYARWQD</sequence>
<keyword evidence="2" id="KW-1185">Reference proteome</keyword>
<dbReference type="InterPro" id="IPR024453">
    <property type="entry name" value="Peptidase_C92"/>
</dbReference>
<dbReference type="KEGG" id="crw:CROST_002370"/>
<name>A0A1S8LKS8_9CLOT</name>
<dbReference type="Gene3D" id="3.90.1720.10">
    <property type="entry name" value="endopeptidase domain like (from Nostoc punctiforme)"/>
    <property type="match status" value="1"/>
</dbReference>
<dbReference type="Proteomes" id="UP000190951">
    <property type="component" value="Chromosome"/>
</dbReference>
<evidence type="ECO:0000313" key="1">
    <source>
        <dbReference type="EMBL" id="URZ09557.1"/>
    </source>
</evidence>